<dbReference type="RefSeq" id="XP_003649916.1">
    <property type="nucleotide sequence ID" value="XM_003649868.1"/>
</dbReference>
<feature type="compositionally biased region" description="Low complexity" evidence="1">
    <location>
        <begin position="36"/>
        <end position="47"/>
    </location>
</feature>
<evidence type="ECO:0000313" key="2">
    <source>
        <dbReference type="EMBL" id="AEO63580.1"/>
    </source>
</evidence>
<evidence type="ECO:0000256" key="1">
    <source>
        <dbReference type="SAM" id="MobiDB-lite"/>
    </source>
</evidence>
<accession>G2QTG3</accession>
<feature type="region of interest" description="Disordered" evidence="1">
    <location>
        <begin position="36"/>
        <end position="81"/>
    </location>
</feature>
<dbReference type="AlphaFoldDB" id="G2QTG3"/>
<keyword evidence="3" id="KW-1185">Reference proteome</keyword>
<feature type="non-terminal residue" evidence="2">
    <location>
        <position position="81"/>
    </location>
</feature>
<evidence type="ECO:0000313" key="3">
    <source>
        <dbReference type="Proteomes" id="UP000008181"/>
    </source>
</evidence>
<dbReference type="HOGENOM" id="CLU_2580498_0_0_1"/>
<proteinExistence type="predicted"/>
<reference evidence="2 3" key="1">
    <citation type="journal article" date="2011" name="Nat. Biotechnol.">
        <title>Comparative genomic analysis of the thermophilic biomass-degrading fungi Myceliophthora thermophila and Thielavia terrestris.</title>
        <authorList>
            <person name="Berka R.M."/>
            <person name="Grigoriev I.V."/>
            <person name="Otillar R."/>
            <person name="Salamov A."/>
            <person name="Grimwood J."/>
            <person name="Reid I."/>
            <person name="Ishmael N."/>
            <person name="John T."/>
            <person name="Darmond C."/>
            <person name="Moisan M.-C."/>
            <person name="Henrissat B."/>
            <person name="Coutinho P.M."/>
            <person name="Lombard V."/>
            <person name="Natvig D.O."/>
            <person name="Lindquist E."/>
            <person name="Schmutz J."/>
            <person name="Lucas S."/>
            <person name="Harris P."/>
            <person name="Powlowski J."/>
            <person name="Bellemare A."/>
            <person name="Taylor D."/>
            <person name="Butler G."/>
            <person name="de Vries R.P."/>
            <person name="Allijn I.E."/>
            <person name="van den Brink J."/>
            <person name="Ushinsky S."/>
            <person name="Storms R."/>
            <person name="Powell A.J."/>
            <person name="Paulsen I.T."/>
            <person name="Elbourne L.D.H."/>
            <person name="Baker S.E."/>
            <person name="Magnuson J."/>
            <person name="LaBoissiere S."/>
            <person name="Clutterbuck A.J."/>
            <person name="Martinez D."/>
            <person name="Wogulis M."/>
            <person name="de Leon A.L."/>
            <person name="Rey M.W."/>
            <person name="Tsang A."/>
        </authorList>
    </citation>
    <scope>NUCLEOTIDE SEQUENCE [LARGE SCALE GENOMIC DNA]</scope>
    <source>
        <strain evidence="3">ATCC 38088 / NRRL 8126</strain>
    </source>
</reference>
<dbReference type="KEGG" id="ttt:THITE_155083"/>
<gene>
    <name evidence="2" type="ORF">THITE_155083</name>
</gene>
<dbReference type="Proteomes" id="UP000008181">
    <property type="component" value="Chromosome 1"/>
</dbReference>
<protein>
    <submittedName>
        <fullName evidence="2">Uncharacterized protein</fullName>
    </submittedName>
</protein>
<sequence length="81" mass="8285">MLRRYSESNNCGLFPSQVWRFDHIDDLVVVAAAVAATPSPPSSAAAVTGGGGGATTTTSKPSPTPGTASSERRSPRKAKPT</sequence>
<organism evidence="2 3">
    <name type="scientific">Thermothielavioides terrestris (strain ATCC 38088 / NRRL 8126)</name>
    <name type="common">Thielavia terrestris</name>
    <dbReference type="NCBI Taxonomy" id="578455"/>
    <lineage>
        <taxon>Eukaryota</taxon>
        <taxon>Fungi</taxon>
        <taxon>Dikarya</taxon>
        <taxon>Ascomycota</taxon>
        <taxon>Pezizomycotina</taxon>
        <taxon>Sordariomycetes</taxon>
        <taxon>Sordariomycetidae</taxon>
        <taxon>Sordariales</taxon>
        <taxon>Chaetomiaceae</taxon>
        <taxon>Thermothielavioides</taxon>
        <taxon>Thermothielavioides terrestris</taxon>
    </lineage>
</organism>
<dbReference type="GeneID" id="11523736"/>
<feature type="compositionally biased region" description="Low complexity" evidence="1">
    <location>
        <begin position="55"/>
        <end position="69"/>
    </location>
</feature>
<name>G2QTG3_THETT</name>
<dbReference type="EMBL" id="CP003009">
    <property type="protein sequence ID" value="AEO63580.1"/>
    <property type="molecule type" value="Genomic_DNA"/>
</dbReference>